<dbReference type="RefSeq" id="WP_102772621.1">
    <property type="nucleotide sequence ID" value="NZ_POQS01000002.1"/>
</dbReference>
<comment type="caution">
    <text evidence="1">The sequence shown here is derived from an EMBL/GenBank/DDBJ whole genome shotgun (WGS) entry which is preliminary data.</text>
</comment>
<sequence>MAYLTKVLYRKYLEDARQARREINMPAWHCIFTGLDFNAKTRNASYWERMNRIQQLRTGA</sequence>
<dbReference type="Proteomes" id="UP000235994">
    <property type="component" value="Unassembled WGS sequence"/>
</dbReference>
<dbReference type="EMBL" id="POQS01000002">
    <property type="protein sequence ID" value="PND34556.1"/>
    <property type="molecule type" value="Genomic_DNA"/>
</dbReference>
<gene>
    <name evidence="1" type="ORF">C1I89_10265</name>
</gene>
<organism evidence="1 2">
    <name type="scientific">Achromobacter pulmonis</name>
    <dbReference type="NCBI Taxonomy" id="1389932"/>
    <lineage>
        <taxon>Bacteria</taxon>
        <taxon>Pseudomonadati</taxon>
        <taxon>Pseudomonadota</taxon>
        <taxon>Betaproteobacteria</taxon>
        <taxon>Burkholderiales</taxon>
        <taxon>Alcaligenaceae</taxon>
        <taxon>Achromobacter</taxon>
    </lineage>
</organism>
<keyword evidence="2" id="KW-1185">Reference proteome</keyword>
<evidence type="ECO:0000313" key="2">
    <source>
        <dbReference type="Proteomes" id="UP000235994"/>
    </source>
</evidence>
<dbReference type="AlphaFoldDB" id="A0A2N8KM70"/>
<protein>
    <submittedName>
        <fullName evidence="1">Uncharacterized protein</fullName>
    </submittedName>
</protein>
<proteinExistence type="predicted"/>
<evidence type="ECO:0000313" key="1">
    <source>
        <dbReference type="EMBL" id="PND34556.1"/>
    </source>
</evidence>
<reference evidence="1 2" key="1">
    <citation type="submission" date="2018-01" db="EMBL/GenBank/DDBJ databases">
        <title>The draft genome of an aniline degradation strain ANB-1.</title>
        <authorList>
            <person name="Zhang L."/>
            <person name="Jiang J."/>
        </authorList>
    </citation>
    <scope>NUCLEOTIDE SEQUENCE [LARGE SCALE GENOMIC DNA]</scope>
    <source>
        <strain evidence="1 2">ANB-1</strain>
    </source>
</reference>
<accession>A0A2N8KM70</accession>
<name>A0A2N8KM70_9BURK</name>